<accession>A0A7S3MWK5</accession>
<evidence type="ECO:0000256" key="1">
    <source>
        <dbReference type="SAM" id="SignalP"/>
    </source>
</evidence>
<dbReference type="AlphaFoldDB" id="A0A7S3MWK5"/>
<keyword evidence="1" id="KW-0732">Signal</keyword>
<name>A0A7S3MWK5_9SPIT</name>
<sequence length="152" mass="16916">MCSILLLELVVVFTIFVGVKDFLTDFEGFLPLFLCDVGPKVHDGLDGSHLEIRPMLLPQLLTRHTYEGGAALEEAEEVSKDFDSCFHEAAGHELLEASLDSFVIFSDLDNNSFAGPLLDLFGRVQHALDITDDRFLQEEGPGLPLDFERHPV</sequence>
<protein>
    <submittedName>
        <fullName evidence="2">Uncharacterized protein</fullName>
    </submittedName>
</protein>
<organism evidence="2">
    <name type="scientific">Strombidium inclinatum</name>
    <dbReference type="NCBI Taxonomy" id="197538"/>
    <lineage>
        <taxon>Eukaryota</taxon>
        <taxon>Sar</taxon>
        <taxon>Alveolata</taxon>
        <taxon>Ciliophora</taxon>
        <taxon>Intramacronucleata</taxon>
        <taxon>Spirotrichea</taxon>
        <taxon>Oligotrichia</taxon>
        <taxon>Strombidiidae</taxon>
        <taxon>Strombidium</taxon>
    </lineage>
</organism>
<feature type="signal peptide" evidence="1">
    <location>
        <begin position="1"/>
        <end position="21"/>
    </location>
</feature>
<evidence type="ECO:0000313" key="2">
    <source>
        <dbReference type="EMBL" id="CAE0324662.1"/>
    </source>
</evidence>
<reference evidence="2" key="1">
    <citation type="submission" date="2021-01" db="EMBL/GenBank/DDBJ databases">
        <authorList>
            <person name="Corre E."/>
            <person name="Pelletier E."/>
            <person name="Niang G."/>
            <person name="Scheremetjew M."/>
            <person name="Finn R."/>
            <person name="Kale V."/>
            <person name="Holt S."/>
            <person name="Cochrane G."/>
            <person name="Meng A."/>
            <person name="Brown T."/>
            <person name="Cohen L."/>
        </authorList>
    </citation>
    <scope>NUCLEOTIDE SEQUENCE</scope>
    <source>
        <strain evidence="2">S3</strain>
    </source>
</reference>
<dbReference type="EMBL" id="HBIH01012934">
    <property type="protein sequence ID" value="CAE0324662.1"/>
    <property type="molecule type" value="Transcribed_RNA"/>
</dbReference>
<gene>
    <name evidence="2" type="ORF">SINC0208_LOCUS5284</name>
</gene>
<proteinExistence type="predicted"/>
<feature type="chain" id="PRO_5031509914" evidence="1">
    <location>
        <begin position="22"/>
        <end position="152"/>
    </location>
</feature>